<gene>
    <name evidence="1" type="ORF">PEDI_25260</name>
</gene>
<dbReference type="NCBIfam" id="NF008087">
    <property type="entry name" value="PRK10826.1"/>
    <property type="match status" value="1"/>
</dbReference>
<dbReference type="AlphaFoldDB" id="A0AAN5AKE0"/>
<dbReference type="InterPro" id="IPR036412">
    <property type="entry name" value="HAD-like_sf"/>
</dbReference>
<dbReference type="InterPro" id="IPR023214">
    <property type="entry name" value="HAD_sf"/>
</dbReference>
<evidence type="ECO:0000313" key="2">
    <source>
        <dbReference type="Proteomes" id="UP001310022"/>
    </source>
</evidence>
<dbReference type="Proteomes" id="UP001310022">
    <property type="component" value="Unassembled WGS sequence"/>
</dbReference>
<comment type="caution">
    <text evidence="1">The sequence shown here is derived from an EMBL/GenBank/DDBJ whole genome shotgun (WGS) entry which is preliminary data.</text>
</comment>
<dbReference type="PANTHER" id="PTHR18901">
    <property type="entry name" value="2-DEOXYGLUCOSE-6-PHOSPHATE PHOSPHATASE 2"/>
    <property type="match status" value="1"/>
</dbReference>
<keyword evidence="2" id="KW-1185">Reference proteome</keyword>
<dbReference type="SUPFAM" id="SSF56784">
    <property type="entry name" value="HAD-like"/>
    <property type="match status" value="1"/>
</dbReference>
<dbReference type="NCBIfam" id="TIGR01509">
    <property type="entry name" value="HAD-SF-IA-v3"/>
    <property type="match status" value="1"/>
</dbReference>
<name>A0AAN5AKE0_9BACT</name>
<dbReference type="InterPro" id="IPR041492">
    <property type="entry name" value="HAD_2"/>
</dbReference>
<sequence length="213" mass="24110">MDGLLIDSEPLWREAMIEIFNKVGVPMTWESAQQTMGLRTDEVIAYWYRKYPWEGKSQEEIKEEILQEVDRLAWEKGETLPGVHQTIAFFKEKKLPMALASSSPMQLITSFVKKMGIGAHLQILRSGMQEEYGKPHPSVFISTAKELGVHPDECLVFEDSFHGLVAAKAAKMLAVGVPEENMKGNPKFQIADVLLNSLEDFNEEVFNTLANQH</sequence>
<accession>A0AAN5AKE0</accession>
<dbReference type="InterPro" id="IPR023198">
    <property type="entry name" value="PGP-like_dom2"/>
</dbReference>
<dbReference type="PANTHER" id="PTHR18901:SF38">
    <property type="entry name" value="PSEUDOURIDINE-5'-PHOSPHATASE"/>
    <property type="match status" value="1"/>
</dbReference>
<dbReference type="EMBL" id="BQKE01000001">
    <property type="protein sequence ID" value="GJM61974.1"/>
    <property type="molecule type" value="Genomic_DNA"/>
</dbReference>
<organism evidence="1 2">
    <name type="scientific">Persicobacter diffluens</name>
    <dbReference type="NCBI Taxonomy" id="981"/>
    <lineage>
        <taxon>Bacteria</taxon>
        <taxon>Pseudomonadati</taxon>
        <taxon>Bacteroidota</taxon>
        <taxon>Cytophagia</taxon>
        <taxon>Cytophagales</taxon>
        <taxon>Persicobacteraceae</taxon>
        <taxon>Persicobacter</taxon>
    </lineage>
</organism>
<dbReference type="Gene3D" id="1.10.150.240">
    <property type="entry name" value="Putative phosphatase, domain 2"/>
    <property type="match status" value="1"/>
</dbReference>
<protein>
    <submittedName>
        <fullName evidence="1">2-deoxyglucose-6-phosphatase</fullName>
    </submittedName>
</protein>
<proteinExistence type="predicted"/>
<dbReference type="Gene3D" id="3.40.50.1000">
    <property type="entry name" value="HAD superfamily/HAD-like"/>
    <property type="match status" value="1"/>
</dbReference>
<evidence type="ECO:0000313" key="1">
    <source>
        <dbReference type="EMBL" id="GJM61974.1"/>
    </source>
</evidence>
<reference evidence="1 2" key="1">
    <citation type="submission" date="2021-12" db="EMBL/GenBank/DDBJ databases">
        <title>Genome sequencing of bacteria with rrn-lacking chromosome and rrn-plasmid.</title>
        <authorList>
            <person name="Anda M."/>
            <person name="Iwasaki W."/>
        </authorList>
    </citation>
    <scope>NUCLEOTIDE SEQUENCE [LARGE SCALE GENOMIC DNA]</scope>
    <source>
        <strain evidence="1 2">NBRC 15940</strain>
    </source>
</reference>
<dbReference type="Pfam" id="PF13419">
    <property type="entry name" value="HAD_2"/>
    <property type="match status" value="1"/>
</dbReference>
<dbReference type="InterPro" id="IPR006439">
    <property type="entry name" value="HAD-SF_hydro_IA"/>
</dbReference>